<dbReference type="Gene3D" id="3.80.10.10">
    <property type="entry name" value="Ribonuclease Inhibitor"/>
    <property type="match status" value="1"/>
</dbReference>
<dbReference type="EMBL" id="KZ857438">
    <property type="protein sequence ID" value="RDX45394.1"/>
    <property type="molecule type" value="Genomic_DNA"/>
</dbReference>
<dbReference type="OrthoDB" id="2757362at2759"/>
<evidence type="ECO:0000313" key="2">
    <source>
        <dbReference type="Proteomes" id="UP000256964"/>
    </source>
</evidence>
<evidence type="ECO:0000313" key="1">
    <source>
        <dbReference type="EMBL" id="RDX45394.1"/>
    </source>
</evidence>
<dbReference type="PANTHER" id="PTHR38926">
    <property type="entry name" value="F-BOX DOMAIN CONTAINING PROTEIN, EXPRESSED"/>
    <property type="match status" value="1"/>
</dbReference>
<dbReference type="SUPFAM" id="SSF52047">
    <property type="entry name" value="RNI-like"/>
    <property type="match status" value="1"/>
</dbReference>
<keyword evidence="2" id="KW-1185">Reference proteome</keyword>
<name>A0A371CYN5_9APHY</name>
<dbReference type="AlphaFoldDB" id="A0A371CYN5"/>
<dbReference type="PANTHER" id="PTHR38926:SF5">
    <property type="entry name" value="F-BOX AND LEUCINE-RICH REPEAT PROTEIN 6"/>
    <property type="match status" value="1"/>
</dbReference>
<gene>
    <name evidence="1" type="ORF">OH76DRAFT_1486398</name>
</gene>
<proteinExistence type="predicted"/>
<accession>A0A371CYN5</accession>
<reference evidence="1 2" key="1">
    <citation type="journal article" date="2018" name="Biotechnol. Biofuels">
        <title>Integrative visual omics of the white-rot fungus Polyporus brumalis exposes the biotechnological potential of its oxidative enzymes for delignifying raw plant biomass.</title>
        <authorList>
            <person name="Miyauchi S."/>
            <person name="Rancon A."/>
            <person name="Drula E."/>
            <person name="Hage H."/>
            <person name="Chaduli D."/>
            <person name="Favel A."/>
            <person name="Grisel S."/>
            <person name="Henrissat B."/>
            <person name="Herpoel-Gimbert I."/>
            <person name="Ruiz-Duenas F.J."/>
            <person name="Chevret D."/>
            <person name="Hainaut M."/>
            <person name="Lin J."/>
            <person name="Wang M."/>
            <person name="Pangilinan J."/>
            <person name="Lipzen A."/>
            <person name="Lesage-Meessen L."/>
            <person name="Navarro D."/>
            <person name="Riley R."/>
            <person name="Grigoriev I.V."/>
            <person name="Zhou S."/>
            <person name="Raouche S."/>
            <person name="Rosso M.N."/>
        </authorList>
    </citation>
    <scope>NUCLEOTIDE SEQUENCE [LARGE SCALE GENOMIC DNA]</scope>
    <source>
        <strain evidence="1 2">BRFM 1820</strain>
    </source>
</reference>
<dbReference type="InterPro" id="IPR032675">
    <property type="entry name" value="LRR_dom_sf"/>
</dbReference>
<dbReference type="STRING" id="139420.A0A371CYN5"/>
<protein>
    <submittedName>
        <fullName evidence="1">Uncharacterized protein</fullName>
    </submittedName>
</protein>
<organism evidence="1 2">
    <name type="scientific">Lentinus brumalis</name>
    <dbReference type="NCBI Taxonomy" id="2498619"/>
    <lineage>
        <taxon>Eukaryota</taxon>
        <taxon>Fungi</taxon>
        <taxon>Dikarya</taxon>
        <taxon>Basidiomycota</taxon>
        <taxon>Agaricomycotina</taxon>
        <taxon>Agaricomycetes</taxon>
        <taxon>Polyporales</taxon>
        <taxon>Polyporaceae</taxon>
        <taxon>Lentinus</taxon>
    </lineage>
</organism>
<sequence length="592" mass="66336">MVVDWGRPSYAAEKPSHTTLALQDLSPSTSEFKQRGPCRGCISQATLDAAGFSGNSQRRFEVMIDQYAFSRLRTSISKRLDEIQAARRTLDEEEHELKMRWNASVSINRLPNEIVFNILALYEQSDEDLRRVPARMAWMRIMSFCRHWHSIACGTPLLWSVIEASGDNVAWLDLCLARSVTTPLRITLLTPSDELLKSVAAQTPRIKSLTICDFKAPGSLSFLHELMPLLEELDLSANDPDVAAGFFDVGMTTSNYPLLRDLSIEAIDSIPRNVEIYAGLRELSLHHCANDITMDEFCAILSACTHLETLSLSNFLDGLSHLDETLPVAYRPPISIPHLNTLVIDEEYHSEVAEFLANIALSPAMMKVTVYAVYAMLDPDDLEPTPRMSAILPANRAATFPVLSTVTRVDLRKDYGDYTMCASVELDHVTSSTTTFGLESDDIEDWEYYLEFCGLHDLVDVSCGAPLTHLSVEGDFDSVMGPDWKTVFLALPRLETLEYEACGGSTPTAVWSALDYDATEHDLDLSAVTERHDAWLSYGGPGASERILREDKLDLEMQSLGQERDEEMERKYPPDLGDLVDDVEFHFHQFSE</sequence>
<dbReference type="Gene3D" id="1.20.1280.50">
    <property type="match status" value="1"/>
</dbReference>
<dbReference type="Proteomes" id="UP000256964">
    <property type="component" value="Unassembled WGS sequence"/>
</dbReference>